<comment type="caution">
    <text evidence="1">The sequence shown here is derived from an EMBL/GenBank/DDBJ whole genome shotgun (WGS) entry which is preliminary data.</text>
</comment>
<dbReference type="AlphaFoldDB" id="A0A540KW43"/>
<dbReference type="Proteomes" id="UP000315295">
    <property type="component" value="Unassembled WGS sequence"/>
</dbReference>
<keyword evidence="2" id="KW-1185">Reference proteome</keyword>
<gene>
    <name evidence="1" type="ORF">C1H46_035988</name>
</gene>
<proteinExistence type="predicted"/>
<organism evidence="1 2">
    <name type="scientific">Malus baccata</name>
    <name type="common">Siberian crab apple</name>
    <name type="synonym">Pyrus baccata</name>
    <dbReference type="NCBI Taxonomy" id="106549"/>
    <lineage>
        <taxon>Eukaryota</taxon>
        <taxon>Viridiplantae</taxon>
        <taxon>Streptophyta</taxon>
        <taxon>Embryophyta</taxon>
        <taxon>Tracheophyta</taxon>
        <taxon>Spermatophyta</taxon>
        <taxon>Magnoliopsida</taxon>
        <taxon>eudicotyledons</taxon>
        <taxon>Gunneridae</taxon>
        <taxon>Pentapetalae</taxon>
        <taxon>rosids</taxon>
        <taxon>fabids</taxon>
        <taxon>Rosales</taxon>
        <taxon>Rosaceae</taxon>
        <taxon>Amygdaloideae</taxon>
        <taxon>Maleae</taxon>
        <taxon>Malus</taxon>
    </lineage>
</organism>
<reference evidence="1 2" key="1">
    <citation type="journal article" date="2019" name="G3 (Bethesda)">
        <title>Sequencing of a Wild Apple (Malus baccata) Genome Unravels the Differences Between Cultivated and Wild Apple Species Regarding Disease Resistance and Cold Tolerance.</title>
        <authorList>
            <person name="Chen X."/>
        </authorList>
    </citation>
    <scope>NUCLEOTIDE SEQUENCE [LARGE SCALE GENOMIC DNA]</scope>
    <source>
        <strain evidence="2">cv. Shandingzi</strain>
        <tissue evidence="1">Leaves</tissue>
    </source>
</reference>
<evidence type="ECO:0000313" key="2">
    <source>
        <dbReference type="Proteomes" id="UP000315295"/>
    </source>
</evidence>
<accession>A0A540KW43</accession>
<sequence>MPWDHNKGPCLQLKTAKVTRVTNRRITIGYDDRHQAARMLEQHSALTHDIGHIVRTYYPMQWKSWKVMPDEVRTKVRAYLSMNYNFDDINDDMLAYINMLFVEWYK</sequence>
<evidence type="ECO:0000313" key="1">
    <source>
        <dbReference type="EMBL" id="TQD78448.1"/>
    </source>
</evidence>
<protein>
    <submittedName>
        <fullName evidence="1">Uncharacterized protein</fullName>
    </submittedName>
</protein>
<name>A0A540KW43_MALBA</name>
<dbReference type="EMBL" id="VIEB01000907">
    <property type="protein sequence ID" value="TQD78448.1"/>
    <property type="molecule type" value="Genomic_DNA"/>
</dbReference>